<gene>
    <name evidence="2" type="ORF">A0H81_02267</name>
</gene>
<dbReference type="Proteomes" id="UP000092993">
    <property type="component" value="Unassembled WGS sequence"/>
</dbReference>
<evidence type="ECO:0000313" key="2">
    <source>
        <dbReference type="EMBL" id="OBZ78321.1"/>
    </source>
</evidence>
<evidence type="ECO:0000256" key="1">
    <source>
        <dbReference type="SAM" id="MobiDB-lite"/>
    </source>
</evidence>
<sequence length="356" mass="38727">MLEVHTNDHDTSTRLRDFWVASFADCVVKDVKTGEVLHADHLVKNVLETRLGGDKKARRLAVQPPKENARDKRCPVAARACERARADSGTGILEHAGQSRAMSTGKTVSRGTHLRERDETLGYFSARTHTAVPARDRDQPRAAALPPAHGEHCATDTWGWDAEIHTLTGWTAALKEPIVAKKLVVEFNKKDLDKRFGEEDSETAHQQPASIHQTSSSLRSASGAFRTPCSSNSCWGREQTSNAGRAPAVPMSSSKPSCAHPPLDLCTQVLSSPAVAAPAKVPIAPLGAREEFNTLVREVCELFAGVTCRHTLTCRRASSLSDDMTQGRHVLSGRTTQIHQSESAAQGTTNWVHPMV</sequence>
<comment type="caution">
    <text evidence="2">The sequence shown here is derived from an EMBL/GenBank/DDBJ whole genome shotgun (WGS) entry which is preliminary data.</text>
</comment>
<proteinExistence type="predicted"/>
<feature type="region of interest" description="Disordered" evidence="1">
    <location>
        <begin position="196"/>
        <end position="225"/>
    </location>
</feature>
<keyword evidence="3" id="KW-1185">Reference proteome</keyword>
<organism evidence="2 3">
    <name type="scientific">Grifola frondosa</name>
    <name type="common">Maitake</name>
    <name type="synonym">Polyporus frondosus</name>
    <dbReference type="NCBI Taxonomy" id="5627"/>
    <lineage>
        <taxon>Eukaryota</taxon>
        <taxon>Fungi</taxon>
        <taxon>Dikarya</taxon>
        <taxon>Basidiomycota</taxon>
        <taxon>Agaricomycotina</taxon>
        <taxon>Agaricomycetes</taxon>
        <taxon>Polyporales</taxon>
        <taxon>Grifolaceae</taxon>
        <taxon>Grifola</taxon>
    </lineage>
</organism>
<protein>
    <submittedName>
        <fullName evidence="2">Uncharacterized protein</fullName>
    </submittedName>
</protein>
<name>A0A1C7MN89_GRIFR</name>
<reference evidence="2 3" key="1">
    <citation type="submission" date="2016-03" db="EMBL/GenBank/DDBJ databases">
        <title>Whole genome sequencing of Grifola frondosa 9006-11.</title>
        <authorList>
            <person name="Min B."/>
            <person name="Park H."/>
            <person name="Kim J.-G."/>
            <person name="Cho H."/>
            <person name="Oh Y.-L."/>
            <person name="Kong W.-S."/>
            <person name="Choi I.-G."/>
        </authorList>
    </citation>
    <scope>NUCLEOTIDE SEQUENCE [LARGE SCALE GENOMIC DNA]</scope>
    <source>
        <strain evidence="2 3">9006-11</strain>
    </source>
</reference>
<dbReference type="AlphaFoldDB" id="A0A1C7MN89"/>
<dbReference type="STRING" id="5627.A0A1C7MN89"/>
<dbReference type="EMBL" id="LUGG01000002">
    <property type="protein sequence ID" value="OBZ78321.1"/>
    <property type="molecule type" value="Genomic_DNA"/>
</dbReference>
<feature type="region of interest" description="Disordered" evidence="1">
    <location>
        <begin position="333"/>
        <end position="356"/>
    </location>
</feature>
<accession>A0A1C7MN89</accession>
<evidence type="ECO:0000313" key="3">
    <source>
        <dbReference type="Proteomes" id="UP000092993"/>
    </source>
</evidence>
<dbReference type="Gene3D" id="3.30.40.230">
    <property type="match status" value="1"/>
</dbReference>
<feature type="compositionally biased region" description="Polar residues" evidence="1">
    <location>
        <begin position="204"/>
        <end position="220"/>
    </location>
</feature>